<feature type="domain" description="MADS-box" evidence="7">
    <location>
        <begin position="1"/>
        <end position="61"/>
    </location>
</feature>
<dbReference type="OrthoDB" id="1898716at2759"/>
<proteinExistence type="predicted"/>
<evidence type="ECO:0000256" key="6">
    <source>
        <dbReference type="SAM" id="Coils"/>
    </source>
</evidence>
<feature type="domain" description="K-box" evidence="8">
    <location>
        <begin position="93"/>
        <end position="188"/>
    </location>
</feature>
<evidence type="ECO:0000256" key="5">
    <source>
        <dbReference type="ARBA" id="ARBA00023242"/>
    </source>
</evidence>
<dbReference type="SUPFAM" id="SSF55455">
    <property type="entry name" value="SRF-like"/>
    <property type="match status" value="1"/>
</dbReference>
<dbReference type="PRINTS" id="PR00404">
    <property type="entry name" value="MADSDOMAIN"/>
</dbReference>
<dbReference type="PROSITE" id="PS00350">
    <property type="entry name" value="MADS_BOX_1"/>
    <property type="match status" value="1"/>
</dbReference>
<dbReference type="Gene3D" id="3.40.1810.10">
    <property type="entry name" value="Transcription factor, MADS-box"/>
    <property type="match status" value="1"/>
</dbReference>
<dbReference type="Pfam" id="PF01486">
    <property type="entry name" value="K-box"/>
    <property type="match status" value="1"/>
</dbReference>
<dbReference type="Pfam" id="PF00319">
    <property type="entry name" value="SRF-TF"/>
    <property type="match status" value="1"/>
</dbReference>
<dbReference type="PANTHER" id="PTHR48019">
    <property type="entry name" value="SERUM RESPONSE FACTOR HOMOLOG"/>
    <property type="match status" value="1"/>
</dbReference>
<feature type="coiled-coil region" evidence="6">
    <location>
        <begin position="152"/>
        <end position="199"/>
    </location>
</feature>
<dbReference type="GO" id="GO:0000977">
    <property type="term" value="F:RNA polymerase II transcription regulatory region sequence-specific DNA binding"/>
    <property type="evidence" value="ECO:0007669"/>
    <property type="project" value="InterPro"/>
</dbReference>
<dbReference type="EMBL" id="AUSU01003137">
    <property type="protein sequence ID" value="EPS67395.1"/>
    <property type="molecule type" value="Genomic_DNA"/>
</dbReference>
<dbReference type="GO" id="GO:0045944">
    <property type="term" value="P:positive regulation of transcription by RNA polymerase II"/>
    <property type="evidence" value="ECO:0007669"/>
    <property type="project" value="InterPro"/>
</dbReference>
<evidence type="ECO:0000256" key="1">
    <source>
        <dbReference type="ARBA" id="ARBA00004123"/>
    </source>
</evidence>
<dbReference type="PROSITE" id="PS50066">
    <property type="entry name" value="MADS_BOX_2"/>
    <property type="match status" value="1"/>
</dbReference>
<dbReference type="InterPro" id="IPR050142">
    <property type="entry name" value="MADS-box/MEF2_TF"/>
</dbReference>
<evidence type="ECO:0000256" key="2">
    <source>
        <dbReference type="ARBA" id="ARBA00023015"/>
    </source>
</evidence>
<accession>S8CL11</accession>
<sequence>MGRGKLEVKRIENTTSRQVTFSKRRSGLIKKTHELSVLCDAQIGLIVFSTKGKLTEYCTPPYSMKQIIDRYSKAKGIHIPDHNAPGSSMGLYNEQMYQELARMKNETMNLELSLQRYRGDDLSSVQFDELSELENQLEHSANKIRTRKFQLLHEQLDNLKRTEGMLEKENQEMYQWLMSNQLQKQAEAVENDHHHQQEMPPELKLLEQQPHHFPFFRDDLQLGTLPFPNSSYRLQVT</sequence>
<evidence type="ECO:0000313" key="9">
    <source>
        <dbReference type="EMBL" id="EPS67395.1"/>
    </source>
</evidence>
<dbReference type="GO" id="GO:0003700">
    <property type="term" value="F:DNA-binding transcription factor activity"/>
    <property type="evidence" value="ECO:0007669"/>
    <property type="project" value="InterPro"/>
</dbReference>
<dbReference type="AlphaFoldDB" id="S8CL11"/>
<keyword evidence="3" id="KW-0238">DNA-binding</keyword>
<evidence type="ECO:0000256" key="4">
    <source>
        <dbReference type="ARBA" id="ARBA00023163"/>
    </source>
</evidence>
<gene>
    <name evidence="9" type="ORF">M569_07386</name>
</gene>
<keyword evidence="2" id="KW-0805">Transcription regulation</keyword>
<evidence type="ECO:0000313" key="10">
    <source>
        <dbReference type="Proteomes" id="UP000015453"/>
    </source>
</evidence>
<comment type="caution">
    <text evidence="9">The sequence shown here is derived from an EMBL/GenBank/DDBJ whole genome shotgun (WGS) entry which is preliminary data.</text>
</comment>
<dbReference type="InterPro" id="IPR033896">
    <property type="entry name" value="MEF2-like_N"/>
</dbReference>
<dbReference type="SMART" id="SM00432">
    <property type="entry name" value="MADS"/>
    <property type="match status" value="1"/>
</dbReference>
<dbReference type="PROSITE" id="PS51297">
    <property type="entry name" value="K_BOX"/>
    <property type="match status" value="1"/>
</dbReference>
<evidence type="ECO:0000259" key="8">
    <source>
        <dbReference type="PROSITE" id="PS51297"/>
    </source>
</evidence>
<keyword evidence="6" id="KW-0175">Coiled coil</keyword>
<name>S8CL11_9LAMI</name>
<dbReference type="InterPro" id="IPR036879">
    <property type="entry name" value="TF_MADSbox_sf"/>
</dbReference>
<keyword evidence="4" id="KW-0804">Transcription</keyword>
<keyword evidence="10" id="KW-1185">Reference proteome</keyword>
<feature type="coiled-coil region" evidence="6">
    <location>
        <begin position="93"/>
        <end position="120"/>
    </location>
</feature>
<dbReference type="Proteomes" id="UP000015453">
    <property type="component" value="Unassembled WGS sequence"/>
</dbReference>
<dbReference type="CDD" id="cd00265">
    <property type="entry name" value="MADS_MEF2_like"/>
    <property type="match status" value="1"/>
</dbReference>
<dbReference type="InterPro" id="IPR002100">
    <property type="entry name" value="TF_MADSbox"/>
</dbReference>
<keyword evidence="5" id="KW-0539">Nucleus</keyword>
<dbReference type="GO" id="GO:0046983">
    <property type="term" value="F:protein dimerization activity"/>
    <property type="evidence" value="ECO:0007669"/>
    <property type="project" value="InterPro"/>
</dbReference>
<organism evidence="9 10">
    <name type="scientific">Genlisea aurea</name>
    <dbReference type="NCBI Taxonomy" id="192259"/>
    <lineage>
        <taxon>Eukaryota</taxon>
        <taxon>Viridiplantae</taxon>
        <taxon>Streptophyta</taxon>
        <taxon>Embryophyta</taxon>
        <taxon>Tracheophyta</taxon>
        <taxon>Spermatophyta</taxon>
        <taxon>Magnoliopsida</taxon>
        <taxon>eudicotyledons</taxon>
        <taxon>Gunneridae</taxon>
        <taxon>Pentapetalae</taxon>
        <taxon>asterids</taxon>
        <taxon>lamiids</taxon>
        <taxon>Lamiales</taxon>
        <taxon>Lentibulariaceae</taxon>
        <taxon>Genlisea</taxon>
    </lineage>
</organism>
<evidence type="ECO:0000256" key="3">
    <source>
        <dbReference type="ARBA" id="ARBA00023125"/>
    </source>
</evidence>
<evidence type="ECO:0000259" key="7">
    <source>
        <dbReference type="PROSITE" id="PS50066"/>
    </source>
</evidence>
<comment type="subcellular location">
    <subcellularLocation>
        <location evidence="1">Nucleus</location>
    </subcellularLocation>
</comment>
<reference evidence="9 10" key="1">
    <citation type="journal article" date="2013" name="BMC Genomics">
        <title>The miniature genome of a carnivorous plant Genlisea aurea contains a low number of genes and short non-coding sequences.</title>
        <authorList>
            <person name="Leushkin E.V."/>
            <person name="Sutormin R.A."/>
            <person name="Nabieva E.R."/>
            <person name="Penin A.A."/>
            <person name="Kondrashov A.S."/>
            <person name="Logacheva M.D."/>
        </authorList>
    </citation>
    <scope>NUCLEOTIDE SEQUENCE [LARGE SCALE GENOMIC DNA]</scope>
</reference>
<dbReference type="GO" id="GO:0005634">
    <property type="term" value="C:nucleus"/>
    <property type="evidence" value="ECO:0007669"/>
    <property type="project" value="UniProtKB-SubCell"/>
</dbReference>
<protein>
    <submittedName>
        <fullName evidence="9">Uncharacterized protein</fullName>
    </submittedName>
</protein>
<dbReference type="InterPro" id="IPR002487">
    <property type="entry name" value="TF_Kbox"/>
</dbReference>